<dbReference type="PANTHER" id="PTHR43298">
    <property type="entry name" value="MULTIDRUG RESISTANCE PROTEIN NORM-RELATED"/>
    <property type="match status" value="1"/>
</dbReference>
<dbReference type="PANTHER" id="PTHR43298:SF2">
    <property type="entry name" value="FMN_FAD EXPORTER YEEO-RELATED"/>
    <property type="match status" value="1"/>
</dbReference>
<proteinExistence type="predicted"/>
<keyword evidence="1" id="KW-0813">Transport</keyword>
<dbReference type="GO" id="GO:0042910">
    <property type="term" value="F:xenobiotic transmembrane transporter activity"/>
    <property type="evidence" value="ECO:0007669"/>
    <property type="project" value="InterPro"/>
</dbReference>
<evidence type="ECO:0000256" key="1">
    <source>
        <dbReference type="ARBA" id="ARBA00022448"/>
    </source>
</evidence>
<dbReference type="GO" id="GO:0015297">
    <property type="term" value="F:antiporter activity"/>
    <property type="evidence" value="ECO:0007669"/>
    <property type="project" value="InterPro"/>
</dbReference>
<feature type="transmembrane region" description="Helical" evidence="2">
    <location>
        <begin position="198"/>
        <end position="224"/>
    </location>
</feature>
<keyword evidence="2" id="KW-1133">Transmembrane helix</keyword>
<protein>
    <submittedName>
        <fullName evidence="3">Multidrug resistance protein, MATE family</fullName>
    </submittedName>
</protein>
<evidence type="ECO:0000313" key="3">
    <source>
        <dbReference type="EMBL" id="VFJ48204.1"/>
    </source>
</evidence>
<evidence type="ECO:0000256" key="2">
    <source>
        <dbReference type="SAM" id="Phobius"/>
    </source>
</evidence>
<accession>A0A450S8L7</accession>
<dbReference type="AlphaFoldDB" id="A0A450S8L7"/>
<gene>
    <name evidence="3" type="ORF">BECKDK2373C_GA0170839_10212</name>
</gene>
<feature type="transmembrane region" description="Helical" evidence="2">
    <location>
        <begin position="55"/>
        <end position="77"/>
    </location>
</feature>
<organism evidence="3">
    <name type="scientific">Candidatus Kentrum sp. DK</name>
    <dbReference type="NCBI Taxonomy" id="2126562"/>
    <lineage>
        <taxon>Bacteria</taxon>
        <taxon>Pseudomonadati</taxon>
        <taxon>Pseudomonadota</taxon>
        <taxon>Gammaproteobacteria</taxon>
        <taxon>Candidatus Kentrum</taxon>
    </lineage>
</organism>
<feature type="transmembrane region" description="Helical" evidence="2">
    <location>
        <begin position="132"/>
        <end position="149"/>
    </location>
</feature>
<dbReference type="EMBL" id="CAADEY010000021">
    <property type="protein sequence ID" value="VFJ48204.1"/>
    <property type="molecule type" value="Genomic_DNA"/>
</dbReference>
<feature type="transmembrane region" description="Helical" evidence="2">
    <location>
        <begin position="260"/>
        <end position="281"/>
    </location>
</feature>
<feature type="transmembrane region" description="Helical" evidence="2">
    <location>
        <begin position="156"/>
        <end position="178"/>
    </location>
</feature>
<dbReference type="InterPro" id="IPR050222">
    <property type="entry name" value="MATE_MdtK"/>
</dbReference>
<dbReference type="GO" id="GO:0005886">
    <property type="term" value="C:plasma membrane"/>
    <property type="evidence" value="ECO:0007669"/>
    <property type="project" value="TreeGrafter"/>
</dbReference>
<feature type="transmembrane region" description="Helical" evidence="2">
    <location>
        <begin position="363"/>
        <end position="383"/>
    </location>
</feature>
<feature type="transmembrane region" description="Helical" evidence="2">
    <location>
        <begin position="404"/>
        <end position="425"/>
    </location>
</feature>
<keyword evidence="2" id="KW-0472">Membrane</keyword>
<dbReference type="Pfam" id="PF01554">
    <property type="entry name" value="MatE"/>
    <property type="match status" value="2"/>
</dbReference>
<feature type="transmembrane region" description="Helical" evidence="2">
    <location>
        <begin position="431"/>
        <end position="450"/>
    </location>
</feature>
<feature type="transmembrane region" description="Helical" evidence="2">
    <location>
        <begin position="287"/>
        <end position="309"/>
    </location>
</feature>
<reference evidence="3" key="1">
    <citation type="submission" date="2019-02" db="EMBL/GenBank/DDBJ databases">
        <authorList>
            <person name="Gruber-Vodicka R. H."/>
            <person name="Seah K. B. B."/>
        </authorList>
    </citation>
    <scope>NUCLEOTIDE SEQUENCE</scope>
    <source>
        <strain evidence="3">BECK_DK161</strain>
    </source>
</reference>
<sequence length="490" mass="53325">MEQSTSPTPGSGFLNATEFRAILKVFIPLSIEGLGSVGIGLTDMIMVGWLGTNSLAAVGLFSAIYGFIGTIASGTLFQTLVFISQARGGGRLRIVPRIIWQAIWICVIWSVLTCVVLWNLEAILVLAGQDAIIAWMVGSYGSYFLWQVFQKYTSSVFSFVLLAMGRATALPFIIWSQLALNAILNYVLIFGKFGFPEMGLMGAALASVIVVSIGQMALFGVLVYHRFFSSSALFLHFWRPRWTTLGLFFRLGWPRSIRQLLLGGMYSAATLLAGWLGVQALASHVMVYQIVSVATNVISTPLSKGITAYMGVIMGQRNHAGMWTALNSSLFILLLFVLPLVVILQLFSPLLVELFVGSDSKAYLLLSATAGPLFVIASFFILVNGLQKVVSHALHGLSDVKVPVLIAVLAYWGVGVTTGVVLGFVMDGGVLGLWFGLTIGMIAAASALFMRFRWVVRRIQAGESLAKHRHLPPQIRITKTMAHQVRIPVQ</sequence>
<feature type="transmembrane region" description="Helical" evidence="2">
    <location>
        <begin position="98"/>
        <end position="120"/>
    </location>
</feature>
<feature type="transmembrane region" description="Helical" evidence="2">
    <location>
        <begin position="330"/>
        <end position="351"/>
    </location>
</feature>
<name>A0A450S8L7_9GAMM</name>
<keyword evidence="2" id="KW-0812">Transmembrane</keyword>
<feature type="transmembrane region" description="Helical" evidence="2">
    <location>
        <begin position="21"/>
        <end position="49"/>
    </location>
</feature>
<dbReference type="InterPro" id="IPR002528">
    <property type="entry name" value="MATE_fam"/>
</dbReference>